<accession>A0A2L2X812</accession>
<reference evidence="2" key="1">
    <citation type="submission" date="2018-02" db="EMBL/GenBank/DDBJ databases">
        <title>Genome sequence of Desulfocucumis palustris strain NAW-5.</title>
        <authorList>
            <person name="Watanabe M."/>
            <person name="Kojima H."/>
            <person name="Fukui M."/>
        </authorList>
    </citation>
    <scope>NUCLEOTIDE SEQUENCE [LARGE SCALE GENOMIC DNA]</scope>
    <source>
        <strain evidence="2">NAW-5</strain>
    </source>
</reference>
<dbReference type="AlphaFoldDB" id="A0A2L2X812"/>
<organism evidence="1 2">
    <name type="scientific">Desulfocucumis palustris</name>
    <dbReference type="NCBI Taxonomy" id="1898651"/>
    <lineage>
        <taxon>Bacteria</taxon>
        <taxon>Bacillati</taxon>
        <taxon>Bacillota</taxon>
        <taxon>Clostridia</taxon>
        <taxon>Eubacteriales</taxon>
        <taxon>Desulfocucumaceae</taxon>
        <taxon>Desulfocucumis</taxon>
    </lineage>
</organism>
<dbReference type="EMBL" id="BFAV01000018">
    <property type="protein sequence ID" value="GBF32132.1"/>
    <property type="molecule type" value="Genomic_DNA"/>
</dbReference>
<evidence type="ECO:0000313" key="1">
    <source>
        <dbReference type="EMBL" id="GBF32132.1"/>
    </source>
</evidence>
<evidence type="ECO:0000313" key="2">
    <source>
        <dbReference type="Proteomes" id="UP000239549"/>
    </source>
</evidence>
<keyword evidence="2" id="KW-1185">Reference proteome</keyword>
<dbReference type="Proteomes" id="UP000239549">
    <property type="component" value="Unassembled WGS sequence"/>
</dbReference>
<name>A0A2L2X812_9FIRM</name>
<protein>
    <submittedName>
        <fullName evidence="1">Uncharacterized protein</fullName>
    </submittedName>
</protein>
<comment type="caution">
    <text evidence="1">The sequence shown here is derived from an EMBL/GenBank/DDBJ whole genome shotgun (WGS) entry which is preliminary data.</text>
</comment>
<sequence>MIRFERCVPLPFTVPSLCFFYAVPAFIDPEFTGDVTIMWLSGQRASILFIKEPANQTVRKGDGLY</sequence>
<proteinExistence type="predicted"/>
<gene>
    <name evidence="1" type="ORF">DCCM_0323</name>
</gene>